<organism evidence="1 2">
    <name type="scientific">Desulfocicer vacuolatum DSM 3385</name>
    <dbReference type="NCBI Taxonomy" id="1121400"/>
    <lineage>
        <taxon>Bacteria</taxon>
        <taxon>Pseudomonadati</taxon>
        <taxon>Thermodesulfobacteriota</taxon>
        <taxon>Desulfobacteria</taxon>
        <taxon>Desulfobacterales</taxon>
        <taxon>Desulfobacteraceae</taxon>
        <taxon>Desulfocicer</taxon>
    </lineage>
</organism>
<accession>A0A1W2E023</accession>
<name>A0A1W2E023_9BACT</name>
<evidence type="ECO:0000313" key="1">
    <source>
        <dbReference type="EMBL" id="SMD02408.1"/>
    </source>
</evidence>
<proteinExistence type="predicted"/>
<dbReference type="STRING" id="1121400.SAMN02746065_12224"/>
<dbReference type="Proteomes" id="UP000192418">
    <property type="component" value="Unassembled WGS sequence"/>
</dbReference>
<gene>
    <name evidence="1" type="ORF">SAMN02746065_12224</name>
</gene>
<dbReference type="AlphaFoldDB" id="A0A1W2E023"/>
<dbReference type="EMBL" id="FWXY01000022">
    <property type="protein sequence ID" value="SMD02408.1"/>
    <property type="molecule type" value="Genomic_DNA"/>
</dbReference>
<sequence>MCSDLKDLKCFYPHRFLMTQFSGFISKPAFLNVPMGSVCRRGQAFVIDVIDQGLCQRKKPR</sequence>
<evidence type="ECO:0000313" key="2">
    <source>
        <dbReference type="Proteomes" id="UP000192418"/>
    </source>
</evidence>
<reference evidence="1 2" key="1">
    <citation type="submission" date="2017-04" db="EMBL/GenBank/DDBJ databases">
        <authorList>
            <person name="Afonso C.L."/>
            <person name="Miller P.J."/>
            <person name="Scott M.A."/>
            <person name="Spackman E."/>
            <person name="Goraichik I."/>
            <person name="Dimitrov K.M."/>
            <person name="Suarez D.L."/>
            <person name="Swayne D.E."/>
        </authorList>
    </citation>
    <scope>NUCLEOTIDE SEQUENCE [LARGE SCALE GENOMIC DNA]</scope>
    <source>
        <strain evidence="1 2">DSM 3385</strain>
    </source>
</reference>
<protein>
    <submittedName>
        <fullName evidence="1">Uncharacterized protein</fullName>
    </submittedName>
</protein>
<keyword evidence="2" id="KW-1185">Reference proteome</keyword>